<dbReference type="Gene3D" id="3.30.1460.30">
    <property type="entry name" value="YgaC/TfoX-N like chaperone"/>
    <property type="match status" value="1"/>
</dbReference>
<feature type="domain" description="TfoX N-terminal" evidence="1">
    <location>
        <begin position="15"/>
        <end position="99"/>
    </location>
</feature>
<sequence>MAYDEGLATRLRDLLPALTEKRMFGGLAFLLNGNMTVGILGEALIVRLDADEAADALAEPGARPFDFTGRPMTGWLMVDPEGHAEDDDLRRWVDRAIDFVGSLPPKVP</sequence>
<reference evidence="2 3" key="1">
    <citation type="submission" date="2017-04" db="EMBL/GenBank/DDBJ databases">
        <authorList>
            <person name="Afonso C.L."/>
            <person name="Miller P.J."/>
            <person name="Scott M.A."/>
            <person name="Spackman E."/>
            <person name="Goraichik I."/>
            <person name="Dimitrov K.M."/>
            <person name="Suarez D.L."/>
            <person name="Swayne D.E."/>
        </authorList>
    </citation>
    <scope>NUCLEOTIDE SEQUENCE [LARGE SCALE GENOMIC DNA]</scope>
    <source>
        <strain evidence="2 3">DSM 43828</strain>
    </source>
</reference>
<dbReference type="OrthoDB" id="214902at2"/>
<dbReference type="AlphaFoldDB" id="A0A1Y5Y6E1"/>
<proteinExistence type="predicted"/>
<gene>
    <name evidence="2" type="ORF">SAMN05661093_08847</name>
</gene>
<dbReference type="Proteomes" id="UP000192674">
    <property type="component" value="Unassembled WGS sequence"/>
</dbReference>
<evidence type="ECO:0000259" key="1">
    <source>
        <dbReference type="Pfam" id="PF04993"/>
    </source>
</evidence>
<protein>
    <submittedName>
        <fullName evidence="2">TfoX N-terminal domain-containing protein</fullName>
    </submittedName>
</protein>
<organism evidence="2 3">
    <name type="scientific">Kibdelosporangium aridum</name>
    <dbReference type="NCBI Taxonomy" id="2030"/>
    <lineage>
        <taxon>Bacteria</taxon>
        <taxon>Bacillati</taxon>
        <taxon>Actinomycetota</taxon>
        <taxon>Actinomycetes</taxon>
        <taxon>Pseudonocardiales</taxon>
        <taxon>Pseudonocardiaceae</taxon>
        <taxon>Kibdelosporangium</taxon>
    </lineage>
</organism>
<name>A0A1Y5Y6E1_KIBAR</name>
<dbReference type="SUPFAM" id="SSF159894">
    <property type="entry name" value="YgaC/TfoX-N like"/>
    <property type="match status" value="1"/>
</dbReference>
<accession>A0A1Y5Y6E1</accession>
<evidence type="ECO:0000313" key="2">
    <source>
        <dbReference type="EMBL" id="SMD24982.1"/>
    </source>
</evidence>
<dbReference type="Pfam" id="PF04993">
    <property type="entry name" value="TfoX_N"/>
    <property type="match status" value="1"/>
</dbReference>
<dbReference type="EMBL" id="FWXV01000011">
    <property type="protein sequence ID" value="SMD24982.1"/>
    <property type="molecule type" value="Genomic_DNA"/>
</dbReference>
<dbReference type="InterPro" id="IPR007076">
    <property type="entry name" value="TfoX_N"/>
</dbReference>
<dbReference type="RefSeq" id="WP_084433221.1">
    <property type="nucleotide sequence ID" value="NZ_FWXV01000011.1"/>
</dbReference>
<evidence type="ECO:0000313" key="3">
    <source>
        <dbReference type="Proteomes" id="UP000192674"/>
    </source>
</evidence>
<keyword evidence="3" id="KW-1185">Reference proteome</keyword>